<comment type="caution">
    <text evidence="2">The sequence shown here is derived from an EMBL/GenBank/DDBJ whole genome shotgun (WGS) entry which is preliminary data.</text>
</comment>
<organism evidence="2 3">
    <name type="scientific">Tritrichomonas musculus</name>
    <dbReference type="NCBI Taxonomy" id="1915356"/>
    <lineage>
        <taxon>Eukaryota</taxon>
        <taxon>Metamonada</taxon>
        <taxon>Parabasalia</taxon>
        <taxon>Tritrichomonadida</taxon>
        <taxon>Tritrichomonadidae</taxon>
        <taxon>Tritrichomonas</taxon>
    </lineage>
</organism>
<accession>A0ABR2KGF1</accession>
<evidence type="ECO:0000313" key="2">
    <source>
        <dbReference type="EMBL" id="KAK8890038.1"/>
    </source>
</evidence>
<evidence type="ECO:0008006" key="4">
    <source>
        <dbReference type="Google" id="ProtNLM"/>
    </source>
</evidence>
<feature type="coiled-coil region" evidence="1">
    <location>
        <begin position="7"/>
        <end position="34"/>
    </location>
</feature>
<evidence type="ECO:0000256" key="1">
    <source>
        <dbReference type="SAM" id="Coils"/>
    </source>
</evidence>
<keyword evidence="1" id="KW-0175">Coiled coil</keyword>
<dbReference type="PANTHER" id="PTHR24159">
    <property type="match status" value="1"/>
</dbReference>
<dbReference type="Proteomes" id="UP001470230">
    <property type="component" value="Unassembled WGS sequence"/>
</dbReference>
<dbReference type="SUPFAM" id="SSF48403">
    <property type="entry name" value="Ankyrin repeat"/>
    <property type="match status" value="1"/>
</dbReference>
<evidence type="ECO:0000313" key="3">
    <source>
        <dbReference type="Proteomes" id="UP001470230"/>
    </source>
</evidence>
<protein>
    <recommendedName>
        <fullName evidence="4">DUF3447 domain-containing protein</fullName>
    </recommendedName>
</protein>
<proteinExistence type="predicted"/>
<gene>
    <name evidence="2" type="ORF">M9Y10_034797</name>
</gene>
<dbReference type="EMBL" id="JAPFFF010000005">
    <property type="protein sequence ID" value="KAK8890038.1"/>
    <property type="molecule type" value="Genomic_DNA"/>
</dbReference>
<reference evidence="2 3" key="1">
    <citation type="submission" date="2024-04" db="EMBL/GenBank/DDBJ databases">
        <title>Tritrichomonas musculus Genome.</title>
        <authorList>
            <person name="Alves-Ferreira E."/>
            <person name="Grigg M."/>
            <person name="Lorenzi H."/>
            <person name="Galac M."/>
        </authorList>
    </citation>
    <scope>NUCLEOTIDE SEQUENCE [LARGE SCALE GENOMIC DNA]</scope>
    <source>
        <strain evidence="2 3">EAF2021</strain>
    </source>
</reference>
<dbReference type="PANTHER" id="PTHR24159:SF5">
    <property type="entry name" value="ANK_REP_REGION DOMAIN-CONTAINING PROTEIN"/>
    <property type="match status" value="1"/>
</dbReference>
<name>A0ABR2KGF1_9EUKA</name>
<dbReference type="InterPro" id="IPR036770">
    <property type="entry name" value="Ankyrin_rpt-contain_sf"/>
</dbReference>
<sequence>MTQREEIQKYLDQMKEVQKQILDFIENGDNLEEDQKNLIKFFDDKKIRQDKHELKATLRLIAQISNDHHRSPNLLAKIQQVILIFKKDIQHLFSNRQIFHIFRNSKRILLFLMEEKLINPDKSISSNIVNSKYPKACYSQYFYPEFRSFLDSSLAPSNPQSFDKLRKIGENDDPICKIIRDDKVKEFSSYVQKNTISLSSTINPSIFETNSFLIDKTPTLIEYSAFCGSIEIFKYLTSHDVELTPSLWMYAIHGQNLDIIHLLEEKKVSPEDESYKKCIVESIKCHHPEITNYIQNNLISDPSKVDSHVLSHSIKFYNYAYFPANINNDFSIFYDLCKFDYFNLVQLLVKNTHLDINTRRILKFKFF</sequence>
<keyword evidence="3" id="KW-1185">Reference proteome</keyword>